<protein>
    <recommendedName>
        <fullName evidence="10">Peptide hydrolase</fullName>
        <ecNumber evidence="10">3.4.-.-</ecNumber>
    </recommendedName>
</protein>
<proteinExistence type="inferred from homology"/>
<accession>A0A1E1JZV4</accession>
<feature type="domain" description="Peptidase M28" evidence="12">
    <location>
        <begin position="239"/>
        <end position="454"/>
    </location>
</feature>
<sequence length="490" mass="51451">MKLSFSTYTAILATITSLVEAGPVARALPLVESNWKTELIPDEQNKLRRVLLRSELLSKGATLQGFAYATEERNRYIGSPGHNATVNWLYDTLTNTGYYDVYIQPFPVESSSATGTANGAPLAVAAMTGTPAGTPSAEIVNVANIGCDAADYPAALAGKIALISRGTCPFAQKATLAKEAGAIGTIIYNNVAGDLAGTLGGAGNFAPTVGISQEAGKALVASGGTASLNVIVKSVLTYNVIAETKGGNHSNVIMTGAHTDSVEAGPGINDNGSGSIGILEIALKLTSYSVNNAVRFGWWSGEEEGLLGAEHYVTTLPAEEADKIRLYLNFDMIASPNFVYQVYDGSGKTFNISGAPGSAEVQKLWEDYFKNDVNIATEPTAFDGRSDYGPFLDAGIAAGGLTSGADEVKSPEQVAIWGGTAGAILDPNYHTARDTLENLNVGVWVQMTKGIAHAVATYARSFASLPLKSKRSVVAKRDATFQRKGGKFLW</sequence>
<comment type="cofactor">
    <cofactor evidence="1">
        <name>Zn(2+)</name>
        <dbReference type="ChEBI" id="CHEBI:29105"/>
    </cofactor>
</comment>
<dbReference type="InParanoid" id="A0A1E1JZV4"/>
<evidence type="ECO:0000259" key="12">
    <source>
        <dbReference type="Pfam" id="PF04389"/>
    </source>
</evidence>
<dbReference type="InterPro" id="IPR045175">
    <property type="entry name" value="M28_fam"/>
</dbReference>
<evidence type="ECO:0000256" key="9">
    <source>
        <dbReference type="ARBA" id="ARBA00022833"/>
    </source>
</evidence>
<dbReference type="GO" id="GO:0006508">
    <property type="term" value="P:proteolysis"/>
    <property type="evidence" value="ECO:0007669"/>
    <property type="project" value="UniProtKB-KW"/>
</dbReference>
<feature type="domain" description="PA" evidence="11">
    <location>
        <begin position="136"/>
        <end position="219"/>
    </location>
</feature>
<dbReference type="InterPro" id="IPR041756">
    <property type="entry name" value="M28_SGAP-like"/>
</dbReference>
<evidence type="ECO:0000259" key="11">
    <source>
        <dbReference type="Pfam" id="PF02225"/>
    </source>
</evidence>
<dbReference type="EMBL" id="FJUW01000004">
    <property type="protein sequence ID" value="CZS91396.1"/>
    <property type="molecule type" value="Genomic_DNA"/>
</dbReference>
<dbReference type="InterPro" id="IPR046450">
    <property type="entry name" value="PA_dom_sf"/>
</dbReference>
<gene>
    <name evidence="13" type="ORF">RCO7_07109</name>
</gene>
<evidence type="ECO:0000313" key="14">
    <source>
        <dbReference type="Proteomes" id="UP000178129"/>
    </source>
</evidence>
<dbReference type="GO" id="GO:0046872">
    <property type="term" value="F:metal ion binding"/>
    <property type="evidence" value="ECO:0007669"/>
    <property type="project" value="UniProtKB-KW"/>
</dbReference>
<name>A0A1E1JZV4_9HELO</name>
<keyword evidence="5 10" id="KW-0645">Protease</keyword>
<keyword evidence="4 13" id="KW-0031">Aminopeptidase</keyword>
<evidence type="ECO:0000256" key="7">
    <source>
        <dbReference type="ARBA" id="ARBA00022729"/>
    </source>
</evidence>
<dbReference type="InterPro" id="IPR007484">
    <property type="entry name" value="Peptidase_M28"/>
</dbReference>
<evidence type="ECO:0000256" key="5">
    <source>
        <dbReference type="ARBA" id="ARBA00022670"/>
    </source>
</evidence>
<keyword evidence="6 10" id="KW-0479">Metal-binding</keyword>
<keyword evidence="14" id="KW-1185">Reference proteome</keyword>
<dbReference type="STRING" id="914237.A0A1E1JZV4"/>
<dbReference type="Pfam" id="PF04389">
    <property type="entry name" value="Peptidase_M28"/>
    <property type="match status" value="1"/>
</dbReference>
<evidence type="ECO:0000256" key="10">
    <source>
        <dbReference type="RuleBase" id="RU361240"/>
    </source>
</evidence>
<comment type="similarity">
    <text evidence="2">Belongs to the peptidase M28 family. M28B subfamily.</text>
</comment>
<dbReference type="FunFam" id="3.40.630.10:FF:000054">
    <property type="entry name" value="Peptide hydrolase"/>
    <property type="match status" value="1"/>
</dbReference>
<dbReference type="CDD" id="cd03876">
    <property type="entry name" value="M28_SGAP_like"/>
    <property type="match status" value="1"/>
</dbReference>
<evidence type="ECO:0000256" key="2">
    <source>
        <dbReference type="ARBA" id="ARBA00005634"/>
    </source>
</evidence>
<evidence type="ECO:0000256" key="1">
    <source>
        <dbReference type="ARBA" id="ARBA00001947"/>
    </source>
</evidence>
<dbReference type="SUPFAM" id="SSF53187">
    <property type="entry name" value="Zn-dependent exopeptidases"/>
    <property type="match status" value="1"/>
</dbReference>
<dbReference type="InterPro" id="IPR003137">
    <property type="entry name" value="PA_domain"/>
</dbReference>
<dbReference type="Pfam" id="PF02225">
    <property type="entry name" value="PA"/>
    <property type="match status" value="1"/>
</dbReference>
<reference evidence="14" key="1">
    <citation type="submission" date="2016-03" db="EMBL/GenBank/DDBJ databases">
        <authorList>
            <person name="Ploux O."/>
        </authorList>
    </citation>
    <scope>NUCLEOTIDE SEQUENCE [LARGE SCALE GENOMIC DNA]</scope>
    <source>
        <strain evidence="14">UK7</strain>
    </source>
</reference>
<keyword evidence="7 10" id="KW-0732">Signal</keyword>
<dbReference type="Proteomes" id="UP000178129">
    <property type="component" value="Unassembled WGS sequence"/>
</dbReference>
<comment type="caution">
    <text evidence="13">The sequence shown here is derived from an EMBL/GenBank/DDBJ whole genome shotgun (WGS) entry which is preliminary data.</text>
</comment>
<dbReference type="GO" id="GO:0008235">
    <property type="term" value="F:metalloexopeptidase activity"/>
    <property type="evidence" value="ECO:0007669"/>
    <property type="project" value="InterPro"/>
</dbReference>
<dbReference type="Gene3D" id="3.50.30.30">
    <property type="match status" value="1"/>
</dbReference>
<evidence type="ECO:0000256" key="8">
    <source>
        <dbReference type="ARBA" id="ARBA00022801"/>
    </source>
</evidence>
<dbReference type="Gene3D" id="3.40.630.10">
    <property type="entry name" value="Zn peptidases"/>
    <property type="match status" value="1"/>
</dbReference>
<keyword evidence="8 10" id="KW-0378">Hydrolase</keyword>
<keyword evidence="9 10" id="KW-0862">Zinc</keyword>
<comment type="similarity">
    <text evidence="3">Belongs to the peptidase M28 family. M28A subfamily.</text>
</comment>
<dbReference type="SUPFAM" id="SSF52025">
    <property type="entry name" value="PA domain"/>
    <property type="match status" value="1"/>
</dbReference>
<evidence type="ECO:0000256" key="4">
    <source>
        <dbReference type="ARBA" id="ARBA00022438"/>
    </source>
</evidence>
<feature type="chain" id="PRO_5009362636" description="Peptide hydrolase" evidence="10">
    <location>
        <begin position="22"/>
        <end position="490"/>
    </location>
</feature>
<dbReference type="CDD" id="cd02130">
    <property type="entry name" value="PA_ScAPY_like"/>
    <property type="match status" value="1"/>
</dbReference>
<dbReference type="EC" id="3.4.-.-" evidence="10"/>
<organism evidence="13 14">
    <name type="scientific">Rhynchosporium graminicola</name>
    <dbReference type="NCBI Taxonomy" id="2792576"/>
    <lineage>
        <taxon>Eukaryota</taxon>
        <taxon>Fungi</taxon>
        <taxon>Dikarya</taxon>
        <taxon>Ascomycota</taxon>
        <taxon>Pezizomycotina</taxon>
        <taxon>Leotiomycetes</taxon>
        <taxon>Helotiales</taxon>
        <taxon>Ploettnerulaceae</taxon>
        <taxon>Rhynchosporium</taxon>
    </lineage>
</organism>
<evidence type="ECO:0000256" key="3">
    <source>
        <dbReference type="ARBA" id="ARBA00005957"/>
    </source>
</evidence>
<dbReference type="AlphaFoldDB" id="A0A1E1JZV4"/>
<dbReference type="PANTHER" id="PTHR12147:SF26">
    <property type="entry name" value="PEPTIDASE M28 DOMAIN-CONTAINING PROTEIN"/>
    <property type="match status" value="1"/>
</dbReference>
<evidence type="ECO:0000313" key="13">
    <source>
        <dbReference type="EMBL" id="CZS91396.1"/>
    </source>
</evidence>
<evidence type="ECO:0000256" key="6">
    <source>
        <dbReference type="ARBA" id="ARBA00022723"/>
    </source>
</evidence>
<dbReference type="GO" id="GO:0004177">
    <property type="term" value="F:aminopeptidase activity"/>
    <property type="evidence" value="ECO:0007669"/>
    <property type="project" value="UniProtKB-KW"/>
</dbReference>
<dbReference type="PANTHER" id="PTHR12147">
    <property type="entry name" value="METALLOPEPTIDASE M28 FAMILY MEMBER"/>
    <property type="match status" value="1"/>
</dbReference>
<feature type="signal peptide" evidence="10">
    <location>
        <begin position="1"/>
        <end position="21"/>
    </location>
</feature>